<protein>
    <recommendedName>
        <fullName evidence="3">Secreted protein</fullName>
    </recommendedName>
</protein>
<proteinExistence type="predicted"/>
<accession>A0ABQ2IMB8</accession>
<gene>
    <name evidence="1" type="ORF">GCM10011609_65630</name>
</gene>
<evidence type="ECO:0008006" key="3">
    <source>
        <dbReference type="Google" id="ProtNLM"/>
    </source>
</evidence>
<name>A0ABQ2IMB8_9PSEU</name>
<evidence type="ECO:0000313" key="1">
    <source>
        <dbReference type="EMBL" id="GGN15869.1"/>
    </source>
</evidence>
<evidence type="ECO:0000313" key="2">
    <source>
        <dbReference type="Proteomes" id="UP000597656"/>
    </source>
</evidence>
<comment type="caution">
    <text evidence="1">The sequence shown here is derived from an EMBL/GenBank/DDBJ whole genome shotgun (WGS) entry which is preliminary data.</text>
</comment>
<keyword evidence="2" id="KW-1185">Reference proteome</keyword>
<dbReference type="Proteomes" id="UP000597656">
    <property type="component" value="Unassembled WGS sequence"/>
</dbReference>
<reference evidence="2" key="1">
    <citation type="journal article" date="2019" name="Int. J. Syst. Evol. Microbiol.">
        <title>The Global Catalogue of Microorganisms (GCM) 10K type strain sequencing project: providing services to taxonomists for standard genome sequencing and annotation.</title>
        <authorList>
            <consortium name="The Broad Institute Genomics Platform"/>
            <consortium name="The Broad Institute Genome Sequencing Center for Infectious Disease"/>
            <person name="Wu L."/>
            <person name="Ma J."/>
        </authorList>
    </citation>
    <scope>NUCLEOTIDE SEQUENCE [LARGE SCALE GENOMIC DNA]</scope>
    <source>
        <strain evidence="2">CGMCC 4.7319</strain>
    </source>
</reference>
<organism evidence="1 2">
    <name type="scientific">Lentzea pudingi</name>
    <dbReference type="NCBI Taxonomy" id="1789439"/>
    <lineage>
        <taxon>Bacteria</taxon>
        <taxon>Bacillati</taxon>
        <taxon>Actinomycetota</taxon>
        <taxon>Actinomycetes</taxon>
        <taxon>Pseudonocardiales</taxon>
        <taxon>Pseudonocardiaceae</taxon>
        <taxon>Lentzea</taxon>
    </lineage>
</organism>
<dbReference type="EMBL" id="BMNC01000013">
    <property type="protein sequence ID" value="GGN15869.1"/>
    <property type="molecule type" value="Genomic_DNA"/>
</dbReference>
<sequence length="111" mass="12149">MPCWLTAACISAWESVQNMPWSPGVDSSSSGTGSVTMFSEFGLASAGRGVAEVRVMRDAATATAVSNETCVRTFRIVQQAGRSRVDEWRFDDCGCPPRFMRSRMDLCNGVW</sequence>